<dbReference type="Proteomes" id="UP000029714">
    <property type="component" value="Unassembled WGS sequence"/>
</dbReference>
<sequence>MICNFFAIFLRSQNIDSIISTIYFSRINLKREIENARYKNSTQTLQVFLDSKVLTILNYSILESSLNIKLESKSKKAKKILQKQIDCHEAKASRNDNEASYSKSNNDDKASYANTRNDKIDSIKINYSYEDFIDVCELCKKII</sequence>
<reference evidence="2 5" key="4">
    <citation type="submission" date="2019-12" db="EMBL/GenBank/DDBJ databases">
        <title>Multi-Generational Helicobacter saguini Isolates.</title>
        <authorList>
            <person name="Mannion A."/>
            <person name="Shen Z."/>
            <person name="Fox J.G."/>
        </authorList>
    </citation>
    <scope>NUCLEOTIDE SEQUENCE [LARGE SCALE GENOMIC DNA]</scope>
    <source>
        <strain evidence="2">16-048</strain>
        <strain evidence="5">16-048 (F4)</strain>
    </source>
</reference>
<feature type="region of interest" description="Disordered" evidence="1">
    <location>
        <begin position="91"/>
        <end position="113"/>
    </location>
</feature>
<gene>
    <name evidence="2" type="ORF">DCO61_05550</name>
    <name evidence="3" type="ORF">LS64_009695</name>
</gene>
<evidence type="ECO:0000313" key="5">
    <source>
        <dbReference type="Proteomes" id="UP000477070"/>
    </source>
</evidence>
<dbReference type="EMBL" id="QBIU01000001">
    <property type="protein sequence ID" value="MWV69487.1"/>
    <property type="molecule type" value="Genomic_DNA"/>
</dbReference>
<evidence type="ECO:0000256" key="1">
    <source>
        <dbReference type="SAM" id="MobiDB-lite"/>
    </source>
</evidence>
<comment type="caution">
    <text evidence="3">The sequence shown here is derived from an EMBL/GenBank/DDBJ whole genome shotgun (WGS) entry which is preliminary data.</text>
</comment>
<dbReference type="Proteomes" id="UP000477070">
    <property type="component" value="Unassembled WGS sequence"/>
</dbReference>
<accession>A0A347W3L6</accession>
<evidence type="ECO:0000313" key="3">
    <source>
        <dbReference type="EMBL" id="TLD92951.1"/>
    </source>
</evidence>
<evidence type="ECO:0000313" key="2">
    <source>
        <dbReference type="EMBL" id="MWV69487.1"/>
    </source>
</evidence>
<reference evidence="3 4" key="1">
    <citation type="journal article" date="2014" name="Genome Announc.">
        <title>Draft genome sequences of eight enterohepatic helicobacter species isolated from both laboratory and wild rodents.</title>
        <authorList>
            <person name="Sheh A."/>
            <person name="Shen Z."/>
            <person name="Fox J.G."/>
        </authorList>
    </citation>
    <scope>NUCLEOTIDE SEQUENCE [LARGE SCALE GENOMIC DNA]</scope>
    <source>
        <strain evidence="3 4">MIT 97-6194</strain>
    </source>
</reference>
<keyword evidence="4" id="KW-1185">Reference proteome</keyword>
<reference evidence="3" key="3">
    <citation type="submission" date="2018-04" db="EMBL/GenBank/DDBJ databases">
        <authorList>
            <person name="Sheh A."/>
            <person name="Shen Z."/>
            <person name="Mannion A.J."/>
            <person name="Fox J.G."/>
        </authorList>
    </citation>
    <scope>NUCLEOTIDE SEQUENCE</scope>
    <source>
        <strain evidence="3">MIT 97-6194</strain>
    </source>
</reference>
<name>A0A347W3L6_9HELI</name>
<organism evidence="3 4">
    <name type="scientific">Helicobacter saguini</name>
    <dbReference type="NCBI Taxonomy" id="1548018"/>
    <lineage>
        <taxon>Bacteria</taxon>
        <taxon>Pseudomonadati</taxon>
        <taxon>Campylobacterota</taxon>
        <taxon>Epsilonproteobacteria</taxon>
        <taxon>Campylobacterales</taxon>
        <taxon>Helicobacteraceae</taxon>
        <taxon>Helicobacter</taxon>
    </lineage>
</organism>
<reference evidence="3 4" key="2">
    <citation type="journal article" date="2016" name="Infect. Immun.">
        <title>Helicobacter saguini, a Novel Helicobacter Isolated from Cotton-Top Tamarins with Ulcerative Colitis, Has Proinflammatory Properties and Induces Typhlocolitis and Dysplasia in Gnotobiotic IL-10-/- Mice.</title>
        <authorList>
            <person name="Shen Z."/>
            <person name="Mannion A."/>
            <person name="Whary M.T."/>
            <person name="Muthupalani S."/>
            <person name="Sheh A."/>
            <person name="Feng Y."/>
            <person name="Gong G."/>
            <person name="Vandamme P."/>
            <person name="Holcombe H.R."/>
            <person name="Paster B.J."/>
            <person name="Fox J.G."/>
        </authorList>
    </citation>
    <scope>NUCLEOTIDE SEQUENCE [LARGE SCALE GENOMIC DNA]</scope>
    <source>
        <strain evidence="3 4">MIT 97-6194</strain>
    </source>
</reference>
<dbReference type="AlphaFoldDB" id="A0A347W3L6"/>
<protein>
    <submittedName>
        <fullName evidence="3">Uncharacterized protein</fullName>
    </submittedName>
</protein>
<proteinExistence type="predicted"/>
<dbReference type="RefSeq" id="WP_118949198.1">
    <property type="nucleotide sequence ID" value="NZ_JRMP02000017.1"/>
</dbReference>
<dbReference type="EMBL" id="JRMP02000017">
    <property type="protein sequence ID" value="TLD92951.1"/>
    <property type="molecule type" value="Genomic_DNA"/>
</dbReference>
<evidence type="ECO:0000313" key="4">
    <source>
        <dbReference type="Proteomes" id="UP000029714"/>
    </source>
</evidence>